<name>A0A517SF58_9PLAN</name>
<gene>
    <name evidence="1" type="ORF">Pan44_28110</name>
</gene>
<organism evidence="1 2">
    <name type="scientific">Caulifigura coniformis</name>
    <dbReference type="NCBI Taxonomy" id="2527983"/>
    <lineage>
        <taxon>Bacteria</taxon>
        <taxon>Pseudomonadati</taxon>
        <taxon>Planctomycetota</taxon>
        <taxon>Planctomycetia</taxon>
        <taxon>Planctomycetales</taxon>
        <taxon>Planctomycetaceae</taxon>
        <taxon>Caulifigura</taxon>
    </lineage>
</organism>
<dbReference type="EMBL" id="CP036271">
    <property type="protein sequence ID" value="QDT54774.1"/>
    <property type="molecule type" value="Genomic_DNA"/>
</dbReference>
<dbReference type="InParanoid" id="A0A517SF58"/>
<dbReference type="KEGG" id="ccos:Pan44_28110"/>
<sequence>MPDLIQLGISGDSTELREALAESRQDLQETESAFGAFSNAIMGSMRLASDAAIGSLQAIGSAFHEIAVGALHELGSMALHGVIDFGSAVIDTARDVVTSLERMQRAISLAAVVVPQLKLISLGLTVVTASTVAYANANDELTESLWKSILPTEQSSKAWVEYGEASGKASLALADLGGKLADVSVAFVTQAAKVSGLTAVMNVLDETLAQDVKSWAKWITEGTETFQNFTDTAFDFVAGGEAASASLREMAAESEKLIAKQQEQAKWFGQLGQIQREAAAHGERAAELQRIASLGTVEAVEAEVRALKEKASAAVFAGQATAESLRLTADLFTALENQKVSIAAGDQKSALQFELDTTKAINAAREEQLRLGQSAADHIARIKDQIELMTGEATKGDIALREMLRGGYTMEQAEEVRRLTDQLNELRETAQVKPDKAGGVTKSEPSPMKAAMFGSSESASIMLRGVTGGAGGKSDKVQEMQLDVLQQLLVATKGKNPMMLKPLNL</sequence>
<evidence type="ECO:0000313" key="2">
    <source>
        <dbReference type="Proteomes" id="UP000315700"/>
    </source>
</evidence>
<proteinExistence type="predicted"/>
<accession>A0A517SF58</accession>
<keyword evidence="2" id="KW-1185">Reference proteome</keyword>
<reference evidence="1 2" key="1">
    <citation type="submission" date="2019-02" db="EMBL/GenBank/DDBJ databases">
        <title>Deep-cultivation of Planctomycetes and their phenomic and genomic characterization uncovers novel biology.</title>
        <authorList>
            <person name="Wiegand S."/>
            <person name="Jogler M."/>
            <person name="Boedeker C."/>
            <person name="Pinto D."/>
            <person name="Vollmers J."/>
            <person name="Rivas-Marin E."/>
            <person name="Kohn T."/>
            <person name="Peeters S.H."/>
            <person name="Heuer A."/>
            <person name="Rast P."/>
            <person name="Oberbeckmann S."/>
            <person name="Bunk B."/>
            <person name="Jeske O."/>
            <person name="Meyerdierks A."/>
            <person name="Storesund J.E."/>
            <person name="Kallscheuer N."/>
            <person name="Luecker S."/>
            <person name="Lage O.M."/>
            <person name="Pohl T."/>
            <person name="Merkel B.J."/>
            <person name="Hornburger P."/>
            <person name="Mueller R.-W."/>
            <person name="Bruemmer F."/>
            <person name="Labrenz M."/>
            <person name="Spormann A.M."/>
            <person name="Op den Camp H."/>
            <person name="Overmann J."/>
            <person name="Amann R."/>
            <person name="Jetten M.S.M."/>
            <person name="Mascher T."/>
            <person name="Medema M.H."/>
            <person name="Devos D.P."/>
            <person name="Kaster A.-K."/>
            <person name="Ovreas L."/>
            <person name="Rohde M."/>
            <person name="Galperin M.Y."/>
            <person name="Jogler C."/>
        </authorList>
    </citation>
    <scope>NUCLEOTIDE SEQUENCE [LARGE SCALE GENOMIC DNA]</scope>
    <source>
        <strain evidence="1 2">Pan44</strain>
    </source>
</reference>
<protein>
    <submittedName>
        <fullName evidence="1">Uncharacterized protein</fullName>
    </submittedName>
</protein>
<dbReference type="AlphaFoldDB" id="A0A517SF58"/>
<evidence type="ECO:0000313" key="1">
    <source>
        <dbReference type="EMBL" id="QDT54774.1"/>
    </source>
</evidence>
<dbReference type="Proteomes" id="UP000315700">
    <property type="component" value="Chromosome"/>
</dbReference>
<dbReference type="RefSeq" id="WP_145030606.1">
    <property type="nucleotide sequence ID" value="NZ_CP036271.1"/>
</dbReference>